<gene>
    <name evidence="7" type="ORF">EWB00_004245</name>
</gene>
<evidence type="ECO:0000256" key="5">
    <source>
        <dbReference type="SAM" id="Coils"/>
    </source>
</evidence>
<dbReference type="SUPFAM" id="SSF55073">
    <property type="entry name" value="Nucleotide cyclase"/>
    <property type="match status" value="1"/>
</dbReference>
<keyword evidence="4" id="KW-0141">cGMP biosynthesis</keyword>
<feature type="coiled-coil region" evidence="5">
    <location>
        <begin position="399"/>
        <end position="426"/>
    </location>
</feature>
<dbReference type="Pfam" id="PF07701">
    <property type="entry name" value="HNOBA"/>
    <property type="match status" value="2"/>
</dbReference>
<evidence type="ECO:0000313" key="7">
    <source>
        <dbReference type="EMBL" id="TNN11717.1"/>
    </source>
</evidence>
<dbReference type="STRING" id="6182.A0A4Z2D5F2"/>
<dbReference type="Gene3D" id="6.10.250.780">
    <property type="match status" value="1"/>
</dbReference>
<dbReference type="Proteomes" id="UP000311919">
    <property type="component" value="Unassembled WGS sequence"/>
</dbReference>
<evidence type="ECO:0000256" key="1">
    <source>
        <dbReference type="ARBA" id="ARBA00012202"/>
    </source>
</evidence>
<comment type="caution">
    <text evidence="7">The sequence shown here is derived from an EMBL/GenBank/DDBJ whole genome shotgun (WGS) entry which is preliminary data.</text>
</comment>
<dbReference type="InterPro" id="IPR011645">
    <property type="entry name" value="HNOB_dom_associated"/>
</dbReference>
<dbReference type="Gene3D" id="3.30.70.1230">
    <property type="entry name" value="Nucleotide cyclase"/>
    <property type="match status" value="1"/>
</dbReference>
<dbReference type="AlphaFoldDB" id="A0A4Z2D5F2"/>
<dbReference type="PANTHER" id="PTHR45655">
    <property type="entry name" value="GUANYLATE CYCLASE SOLUBLE SUBUNIT BETA-2"/>
    <property type="match status" value="1"/>
</dbReference>
<evidence type="ECO:0000256" key="2">
    <source>
        <dbReference type="ARBA" id="ARBA00022741"/>
    </source>
</evidence>
<organism evidence="7 8">
    <name type="scientific">Schistosoma japonicum</name>
    <name type="common">Blood fluke</name>
    <dbReference type="NCBI Taxonomy" id="6182"/>
    <lineage>
        <taxon>Eukaryota</taxon>
        <taxon>Metazoa</taxon>
        <taxon>Spiralia</taxon>
        <taxon>Lophotrochozoa</taxon>
        <taxon>Platyhelminthes</taxon>
        <taxon>Trematoda</taxon>
        <taxon>Digenea</taxon>
        <taxon>Strigeidida</taxon>
        <taxon>Schistosomatoidea</taxon>
        <taxon>Schistosomatidae</taxon>
        <taxon>Schistosoma</taxon>
    </lineage>
</organism>
<proteinExistence type="predicted"/>
<dbReference type="InterPro" id="IPR001054">
    <property type="entry name" value="A/G_cyclase"/>
</dbReference>
<dbReference type="GO" id="GO:0000166">
    <property type="term" value="F:nucleotide binding"/>
    <property type="evidence" value="ECO:0007669"/>
    <property type="project" value="UniProtKB-KW"/>
</dbReference>
<dbReference type="PANTHER" id="PTHR45655:SF13">
    <property type="entry name" value="SOLUBLE GUANYLATE CYCLASE GCY-32-RELATED"/>
    <property type="match status" value="1"/>
</dbReference>
<feature type="domain" description="Guanylate cyclase" evidence="6">
    <location>
        <begin position="149"/>
        <end position="293"/>
    </location>
</feature>
<evidence type="ECO:0000256" key="4">
    <source>
        <dbReference type="ARBA" id="ARBA00023293"/>
    </source>
</evidence>
<accession>A0A4Z2D5F2</accession>
<dbReference type="GO" id="GO:0019934">
    <property type="term" value="P:cGMP-mediated signaling"/>
    <property type="evidence" value="ECO:0007669"/>
    <property type="project" value="TreeGrafter"/>
</dbReference>
<dbReference type="EC" id="4.6.1.2" evidence="1"/>
<dbReference type="GO" id="GO:0004383">
    <property type="term" value="F:guanylate cyclase activity"/>
    <property type="evidence" value="ECO:0007669"/>
    <property type="project" value="UniProtKB-EC"/>
</dbReference>
<name>A0A4Z2D5F2_SCHJA</name>
<keyword evidence="2" id="KW-0547">Nucleotide-binding</keyword>
<evidence type="ECO:0000313" key="8">
    <source>
        <dbReference type="Proteomes" id="UP000311919"/>
    </source>
</evidence>
<dbReference type="CDD" id="cd07302">
    <property type="entry name" value="CHD"/>
    <property type="match status" value="1"/>
</dbReference>
<dbReference type="SMART" id="SM00044">
    <property type="entry name" value="CYCc"/>
    <property type="match status" value="1"/>
</dbReference>
<keyword evidence="5" id="KW-0175">Coiled coil</keyword>
<dbReference type="GO" id="GO:0070482">
    <property type="term" value="P:response to oxygen levels"/>
    <property type="evidence" value="ECO:0007669"/>
    <property type="project" value="TreeGrafter"/>
</dbReference>
<dbReference type="InterPro" id="IPR029787">
    <property type="entry name" value="Nucleotide_cyclase"/>
</dbReference>
<evidence type="ECO:0000256" key="3">
    <source>
        <dbReference type="ARBA" id="ARBA00023239"/>
    </source>
</evidence>
<dbReference type="Pfam" id="PF00211">
    <property type="entry name" value="Guanylate_cyc"/>
    <property type="match status" value="1"/>
</dbReference>
<evidence type="ECO:0000259" key="6">
    <source>
        <dbReference type="PROSITE" id="PS50125"/>
    </source>
</evidence>
<sequence>MTYNVCPHNHLTSYLLLSSTPRCRIRDAKQLYEKKLRISDLNMFDSSRDIIFQGEQQSDEVMKLYEIYMHAYLLSLQHKQCRTIIVVIITAFLKQRHKAKQMEKSMLQLEKIRKVTDDLLYQCIPRTVARKIRNGTPAIETIQTFDEVTICFTKVVDFAAKCMHIGVEQVIELLNKMYSLYDALTENHKVYKVETINDSYMLVSGAPQKTALHAAHIIDTALEIIEATQLGLCWPETNKNKLVNNKNKIIHTDENLHLYIGCHTGPIVAGVVGYKTPRYCLFGDTVNTSSRMMSHGLPDKVHISESCAQSLSPYPYEIECRGETPIKGKGNMKTYFVIGRKSEFTLLNETDRTIRSFTDVLYEDIHREDKTPSENSDDSVEFSINLSDRSGTTEENTLIESPKDNIEDLETDVKLLEKQEKRSDKEESGCFDKKQDDLCKLYSFSNLTSPSNENIDINNGHENSSFVNNQNTTEVLNEAARRLVETKLIDVKNKQKGKQNITFNLENPTEILKHSSSELEFHKVDNNTDEVTQYKSKPKHFERSRLVKLNPTNGVPSDSVSGRSMKVIHYKVDGDNLSSNATENVSNDNDNTITRMSENPEDAVQHYLEIVKKDRFDAVPALPFCSPPANALKDLASNFMRRIDENLTEFWEENMRKLKDLGC</sequence>
<keyword evidence="8" id="KW-1185">Reference proteome</keyword>
<keyword evidence="3" id="KW-0456">Lyase</keyword>
<reference evidence="7 8" key="1">
    <citation type="submission" date="2019-03" db="EMBL/GenBank/DDBJ databases">
        <title>An improved genome assembly of the fluke Schistosoma japonicum.</title>
        <authorList>
            <person name="Hu W."/>
            <person name="Luo F."/>
            <person name="Yin M."/>
            <person name="Mo X."/>
            <person name="Sun C."/>
            <person name="Wu Q."/>
            <person name="Zhu B."/>
            <person name="Xiang M."/>
            <person name="Wang J."/>
            <person name="Wang Y."/>
            <person name="Zhang T."/>
            <person name="Xu B."/>
            <person name="Zheng H."/>
            <person name="Feng Z."/>
        </authorList>
    </citation>
    <scope>NUCLEOTIDE SEQUENCE [LARGE SCALE GENOMIC DNA]</scope>
    <source>
        <strain evidence="7">HuSjv2</strain>
        <tissue evidence="7">Worms</tissue>
    </source>
</reference>
<dbReference type="OrthoDB" id="60033at2759"/>
<dbReference type="GO" id="GO:0008074">
    <property type="term" value="C:guanylate cyclase complex, soluble"/>
    <property type="evidence" value="ECO:0007669"/>
    <property type="project" value="TreeGrafter"/>
</dbReference>
<dbReference type="EMBL" id="SKCS01000282">
    <property type="protein sequence ID" value="TNN11717.1"/>
    <property type="molecule type" value="Genomic_DNA"/>
</dbReference>
<protein>
    <recommendedName>
        <fullName evidence="1">guanylate cyclase</fullName>
        <ecNumber evidence="1">4.6.1.2</ecNumber>
    </recommendedName>
</protein>
<dbReference type="PROSITE" id="PS50125">
    <property type="entry name" value="GUANYLATE_CYCLASE_2"/>
    <property type="match status" value="1"/>
</dbReference>